<dbReference type="Proteomes" id="UP000823909">
    <property type="component" value="Unassembled WGS sequence"/>
</dbReference>
<dbReference type="GO" id="GO:0034628">
    <property type="term" value="P:'de novo' NAD+ biosynthetic process from L-aspartate"/>
    <property type="evidence" value="ECO:0007669"/>
    <property type="project" value="TreeGrafter"/>
</dbReference>
<dbReference type="Pfam" id="PF00890">
    <property type="entry name" value="FAD_binding_2"/>
    <property type="match status" value="1"/>
</dbReference>
<evidence type="ECO:0000256" key="9">
    <source>
        <dbReference type="ARBA" id="ARBA00023002"/>
    </source>
</evidence>
<comment type="caution">
    <text evidence="13">The sequence shown here is derived from an EMBL/GenBank/DDBJ whole genome shotgun (WGS) entry which is preliminary data.</text>
</comment>
<feature type="domain" description="FAD-dependent oxidoreductase 2 FAD-binding" evidence="12">
    <location>
        <begin position="6"/>
        <end position="380"/>
    </location>
</feature>
<dbReference type="SUPFAM" id="SSF51905">
    <property type="entry name" value="FAD/NAD(P)-binding domain"/>
    <property type="match status" value="1"/>
</dbReference>
<keyword evidence="8" id="KW-0274">FAD</keyword>
<evidence type="ECO:0000256" key="10">
    <source>
        <dbReference type="ARBA" id="ARBA00030386"/>
    </source>
</evidence>
<dbReference type="Gene3D" id="3.50.50.60">
    <property type="entry name" value="FAD/NAD(P)-binding domain"/>
    <property type="match status" value="1"/>
</dbReference>
<dbReference type="AlphaFoldDB" id="A0A9D2U7V2"/>
<comment type="similarity">
    <text evidence="3">Belongs to the FAD-dependent oxidoreductase 2 family. NadB subfamily.</text>
</comment>
<dbReference type="PANTHER" id="PTHR42716">
    <property type="entry name" value="L-ASPARTATE OXIDASE"/>
    <property type="match status" value="1"/>
</dbReference>
<dbReference type="FunFam" id="3.90.700.10:FF:000002">
    <property type="entry name" value="L-aspartate oxidase"/>
    <property type="match status" value="1"/>
</dbReference>
<evidence type="ECO:0000256" key="11">
    <source>
        <dbReference type="ARBA" id="ARBA00048305"/>
    </source>
</evidence>
<organism evidence="13 14">
    <name type="scientific">Candidatus Mediterraneibacter quadrami</name>
    <dbReference type="NCBI Taxonomy" id="2838684"/>
    <lineage>
        <taxon>Bacteria</taxon>
        <taxon>Bacillati</taxon>
        <taxon>Bacillota</taxon>
        <taxon>Clostridia</taxon>
        <taxon>Lachnospirales</taxon>
        <taxon>Lachnospiraceae</taxon>
        <taxon>Mediterraneibacter</taxon>
    </lineage>
</organism>
<evidence type="ECO:0000256" key="4">
    <source>
        <dbReference type="ARBA" id="ARBA00012173"/>
    </source>
</evidence>
<proteinExistence type="inferred from homology"/>
<evidence type="ECO:0000256" key="8">
    <source>
        <dbReference type="ARBA" id="ARBA00022827"/>
    </source>
</evidence>
<dbReference type="SUPFAM" id="SSF56425">
    <property type="entry name" value="Succinate dehydrogenase/fumarate reductase flavoprotein, catalytic domain"/>
    <property type="match status" value="1"/>
</dbReference>
<evidence type="ECO:0000313" key="13">
    <source>
        <dbReference type="EMBL" id="HJD42947.1"/>
    </source>
</evidence>
<accession>A0A9D2U7V2</accession>
<protein>
    <recommendedName>
        <fullName evidence="5">L-aspartate oxidase</fullName>
        <ecNumber evidence="4">1.4.3.16</ecNumber>
    </recommendedName>
    <alternativeName>
        <fullName evidence="10">Quinolinate synthase B</fullName>
    </alternativeName>
</protein>
<evidence type="ECO:0000256" key="1">
    <source>
        <dbReference type="ARBA" id="ARBA00001974"/>
    </source>
</evidence>
<evidence type="ECO:0000256" key="6">
    <source>
        <dbReference type="ARBA" id="ARBA00022630"/>
    </source>
</evidence>
<dbReference type="PANTHER" id="PTHR42716:SF2">
    <property type="entry name" value="L-ASPARTATE OXIDASE, CHLOROPLASTIC"/>
    <property type="match status" value="1"/>
</dbReference>
<dbReference type="PRINTS" id="PR00368">
    <property type="entry name" value="FADPNR"/>
</dbReference>
<dbReference type="InterPro" id="IPR027477">
    <property type="entry name" value="Succ_DH/fumarate_Rdtase_cat_sf"/>
</dbReference>
<dbReference type="GO" id="GO:0008734">
    <property type="term" value="F:L-aspartate oxidase activity"/>
    <property type="evidence" value="ECO:0007669"/>
    <property type="project" value="UniProtKB-EC"/>
</dbReference>
<dbReference type="EC" id="1.4.3.16" evidence="4"/>
<name>A0A9D2U7V2_9FIRM</name>
<reference evidence="13" key="2">
    <citation type="submission" date="2021-04" db="EMBL/GenBank/DDBJ databases">
        <authorList>
            <person name="Gilroy R."/>
        </authorList>
    </citation>
    <scope>NUCLEOTIDE SEQUENCE</scope>
    <source>
        <strain evidence="13">ChiBcec15-3976</strain>
    </source>
</reference>
<dbReference type="NCBIfam" id="NF004820">
    <property type="entry name" value="PRK06175.1"/>
    <property type="match status" value="1"/>
</dbReference>
<comment type="cofactor">
    <cofactor evidence="1">
        <name>FAD</name>
        <dbReference type="ChEBI" id="CHEBI:57692"/>
    </cofactor>
</comment>
<dbReference type="InterPro" id="IPR005288">
    <property type="entry name" value="NadB"/>
</dbReference>
<dbReference type="InterPro" id="IPR003953">
    <property type="entry name" value="FAD-dep_OxRdtase_2_FAD-bd"/>
</dbReference>
<dbReference type="EMBL" id="DWUU01000048">
    <property type="protein sequence ID" value="HJD42947.1"/>
    <property type="molecule type" value="Genomic_DNA"/>
</dbReference>
<reference evidence="13" key="1">
    <citation type="journal article" date="2021" name="PeerJ">
        <title>Extensive microbial diversity within the chicken gut microbiome revealed by metagenomics and culture.</title>
        <authorList>
            <person name="Gilroy R."/>
            <person name="Ravi A."/>
            <person name="Getino M."/>
            <person name="Pursley I."/>
            <person name="Horton D.L."/>
            <person name="Alikhan N.F."/>
            <person name="Baker D."/>
            <person name="Gharbi K."/>
            <person name="Hall N."/>
            <person name="Watson M."/>
            <person name="Adriaenssens E.M."/>
            <person name="Foster-Nyarko E."/>
            <person name="Jarju S."/>
            <person name="Secka A."/>
            <person name="Antonio M."/>
            <person name="Oren A."/>
            <person name="Chaudhuri R.R."/>
            <person name="La Ragione R."/>
            <person name="Hildebrand F."/>
            <person name="Pallen M.J."/>
        </authorList>
    </citation>
    <scope>NUCLEOTIDE SEQUENCE</scope>
    <source>
        <strain evidence="13">ChiBcec15-3976</strain>
    </source>
</reference>
<dbReference type="InterPro" id="IPR036188">
    <property type="entry name" value="FAD/NAD-bd_sf"/>
</dbReference>
<evidence type="ECO:0000256" key="5">
    <source>
        <dbReference type="ARBA" id="ARBA00021901"/>
    </source>
</evidence>
<evidence type="ECO:0000313" key="14">
    <source>
        <dbReference type="Proteomes" id="UP000823909"/>
    </source>
</evidence>
<sequence length="404" mass="45498">MDRKADVVIVGTGAAGLFAALSLPRDKKIIIITKKDAESSDSFLAQGGICVLRDEADYESYFEDTMRAGHYENRKESVEIMIRSSREIIRELIGYGVQFARRNGTEKEQTDNFLDDYAFTREGAHSRPRILFHEDVTGKEITGKLLEQVRLLENATVMEYTSMTDIIVEDGQCAGIVAENMDGDRFLIRAPYTILASGGIGGLYEHSTNYPHLTGDAVRIAKKHGIRLENLDYVQIHPTTLYSDKPGRRFLISESVRGEGAVLLDKNGKRFTDELQPRDVVTEAIRKQMEKDGTDHVWLSMTGIDRETILKHFPNIYEHCLEEGYDVTKDWIPVVPAQHYFMGGIWVDRDSRTSMERLFAVGETSCNGVHGANRLASNSLLESMVFAKRAAVTIAAEQKEKKHE</sequence>
<keyword evidence="7" id="KW-0662">Pyridine nucleotide biosynthesis</keyword>
<keyword evidence="6" id="KW-0285">Flavoprotein</keyword>
<comment type="catalytic activity">
    <reaction evidence="11">
        <text>L-aspartate + O2 = iminosuccinate + H2O2</text>
        <dbReference type="Rhea" id="RHEA:25876"/>
        <dbReference type="ChEBI" id="CHEBI:15379"/>
        <dbReference type="ChEBI" id="CHEBI:16240"/>
        <dbReference type="ChEBI" id="CHEBI:29991"/>
        <dbReference type="ChEBI" id="CHEBI:77875"/>
        <dbReference type="EC" id="1.4.3.16"/>
    </reaction>
    <physiologicalReaction direction="left-to-right" evidence="11">
        <dbReference type="Rhea" id="RHEA:25877"/>
    </physiologicalReaction>
</comment>
<evidence type="ECO:0000256" key="7">
    <source>
        <dbReference type="ARBA" id="ARBA00022642"/>
    </source>
</evidence>
<dbReference type="GO" id="GO:0033765">
    <property type="term" value="F:steroid dehydrogenase activity, acting on the CH-CH group of donors"/>
    <property type="evidence" value="ECO:0007669"/>
    <property type="project" value="UniProtKB-ARBA"/>
</dbReference>
<dbReference type="Gene3D" id="3.90.700.10">
    <property type="entry name" value="Succinate dehydrogenase/fumarate reductase flavoprotein, catalytic domain"/>
    <property type="match status" value="1"/>
</dbReference>
<keyword evidence="9 13" id="KW-0560">Oxidoreductase</keyword>
<comment type="pathway">
    <text evidence="2">Cofactor biosynthesis; NAD(+) biosynthesis; iminoaspartate from L-aspartate (oxidase route): step 1/1.</text>
</comment>
<evidence type="ECO:0000256" key="2">
    <source>
        <dbReference type="ARBA" id="ARBA00004950"/>
    </source>
</evidence>
<gene>
    <name evidence="13" type="ORF">H9910_08070</name>
</gene>
<evidence type="ECO:0000259" key="12">
    <source>
        <dbReference type="Pfam" id="PF00890"/>
    </source>
</evidence>
<evidence type="ECO:0000256" key="3">
    <source>
        <dbReference type="ARBA" id="ARBA00008562"/>
    </source>
</evidence>